<proteinExistence type="inferred from homology"/>
<dbReference type="GO" id="GO:0051537">
    <property type="term" value="F:2 iron, 2 sulfur cluster binding"/>
    <property type="evidence" value="ECO:0007669"/>
    <property type="project" value="UniProtKB-KW"/>
</dbReference>
<evidence type="ECO:0000256" key="1">
    <source>
        <dbReference type="ARBA" id="ARBA00001933"/>
    </source>
</evidence>
<dbReference type="Proteomes" id="UP000256845">
    <property type="component" value="Unassembled WGS sequence"/>
</dbReference>
<evidence type="ECO:0000256" key="12">
    <source>
        <dbReference type="ARBA" id="ARBA00050776"/>
    </source>
</evidence>
<evidence type="ECO:0000256" key="7">
    <source>
        <dbReference type="ARBA" id="ARBA00022714"/>
    </source>
</evidence>
<evidence type="ECO:0000256" key="5">
    <source>
        <dbReference type="ARBA" id="ARBA00013558"/>
    </source>
</evidence>
<keyword evidence="8" id="KW-0479">Metal-binding</keyword>
<evidence type="ECO:0000259" key="14">
    <source>
        <dbReference type="Pfam" id="PF00266"/>
    </source>
</evidence>
<dbReference type="AlphaFoldDB" id="A0A3D9HVV5"/>
<dbReference type="Gene3D" id="3.40.640.10">
    <property type="entry name" value="Type I PLP-dependent aspartate aminotransferase-like (Major domain)"/>
    <property type="match status" value="1"/>
</dbReference>
<dbReference type="EMBL" id="QRDW01000001">
    <property type="protein sequence ID" value="RED53643.1"/>
    <property type="molecule type" value="Genomic_DNA"/>
</dbReference>
<comment type="caution">
    <text evidence="15">The sequence shown here is derived from an EMBL/GenBank/DDBJ whole genome shotgun (WGS) entry which is preliminary data.</text>
</comment>
<dbReference type="InterPro" id="IPR015424">
    <property type="entry name" value="PyrdxlP-dep_Trfase"/>
</dbReference>
<protein>
    <recommendedName>
        <fullName evidence="5">Cysteine desulfurase</fullName>
        <ecNumber evidence="4">2.8.1.7</ecNumber>
    </recommendedName>
</protein>
<gene>
    <name evidence="15" type="ORF">DFP90_101435</name>
</gene>
<accession>A0A3D9HVV5</accession>
<dbReference type="InterPro" id="IPR016454">
    <property type="entry name" value="Cysteine_dSase"/>
</dbReference>
<keyword evidence="11" id="KW-0411">Iron-sulfur</keyword>
<evidence type="ECO:0000256" key="3">
    <source>
        <dbReference type="ARBA" id="ARBA00006490"/>
    </source>
</evidence>
<evidence type="ECO:0000256" key="2">
    <source>
        <dbReference type="ARBA" id="ARBA00003120"/>
    </source>
</evidence>
<dbReference type="Gene3D" id="3.90.1150.10">
    <property type="entry name" value="Aspartate Aminotransferase, domain 1"/>
    <property type="match status" value="1"/>
</dbReference>
<evidence type="ECO:0000256" key="8">
    <source>
        <dbReference type="ARBA" id="ARBA00022723"/>
    </source>
</evidence>
<dbReference type="GO" id="GO:0031071">
    <property type="term" value="F:cysteine desulfurase activity"/>
    <property type="evidence" value="ECO:0007669"/>
    <property type="project" value="UniProtKB-EC"/>
</dbReference>
<comment type="similarity">
    <text evidence="3">Belongs to the class-V pyridoxal-phosphate-dependent aminotransferase family. NifS/IscS subfamily.</text>
</comment>
<sequence length="419" mass="44871">MPFSKLTAPLLKNNALTTKSLSIKNFPAETMRNRQSNPIYLDYQATTPTDPRAVDAMLPWFTEKFGNPHSADHRHGWEAAEAVDHARERIARLIGAKGKEITFTSGATESNNLAIKGAARATRKRMERSHVVTVATEHKCVLESVARLAEEGFDLTILPVEPDGSLDLARLEAAVTQQTALVSVMAVNNEIGVIHPLADIGRIAHEKGALFHSDCAQAVGKVPLDVQAMQIDLMSISAHKIYGPKGIGALYVRRRPKVAVEPMMDGGGQEKGLRSGTLAPPLCVGFGEACRIASLEMADEGARLLRYRESFLEKIRAGRPDVIVNGDLDKRIAGNLNLTFEGVEGTELLAALDGLSVSTGSACSSGGGNYSHVLEALGQSPSVVSASIRIGFGRFTTEEEVTAAATMLLEALGRIRGGK</sequence>
<dbReference type="FunFam" id="3.40.640.10:FF:000003">
    <property type="entry name" value="Cysteine desulfurase IscS"/>
    <property type="match status" value="1"/>
</dbReference>
<comment type="function">
    <text evidence="2">Catalyzes the removal of elemental sulfur atoms from cysteine to produce alanine. Seems to participate in the biosynthesis of the nitrogenase metalloclusters by providing the inorganic sulfur required for the Fe-S core formation.</text>
</comment>
<organism evidence="15 16">
    <name type="scientific">Aestuariispira insulae</name>
    <dbReference type="NCBI Taxonomy" id="1461337"/>
    <lineage>
        <taxon>Bacteria</taxon>
        <taxon>Pseudomonadati</taxon>
        <taxon>Pseudomonadota</taxon>
        <taxon>Alphaproteobacteria</taxon>
        <taxon>Rhodospirillales</taxon>
        <taxon>Kiloniellaceae</taxon>
        <taxon>Aestuariispira</taxon>
    </lineage>
</organism>
<keyword evidence="16" id="KW-1185">Reference proteome</keyword>
<dbReference type="PANTHER" id="PTHR11601">
    <property type="entry name" value="CYSTEINE DESULFURYLASE FAMILY MEMBER"/>
    <property type="match status" value="1"/>
</dbReference>
<keyword evidence="6" id="KW-0808">Transferase</keyword>
<evidence type="ECO:0000256" key="4">
    <source>
        <dbReference type="ARBA" id="ARBA00012239"/>
    </source>
</evidence>
<comment type="cofactor">
    <cofactor evidence="1 13">
        <name>pyridoxal 5'-phosphate</name>
        <dbReference type="ChEBI" id="CHEBI:597326"/>
    </cofactor>
</comment>
<dbReference type="GO" id="GO:0016226">
    <property type="term" value="P:iron-sulfur cluster assembly"/>
    <property type="evidence" value="ECO:0007669"/>
    <property type="project" value="TreeGrafter"/>
</dbReference>
<keyword evidence="7" id="KW-0001">2Fe-2S</keyword>
<dbReference type="InterPro" id="IPR020578">
    <property type="entry name" value="Aminotrans_V_PyrdxlP_BS"/>
</dbReference>
<evidence type="ECO:0000313" key="15">
    <source>
        <dbReference type="EMBL" id="RED53643.1"/>
    </source>
</evidence>
<evidence type="ECO:0000256" key="10">
    <source>
        <dbReference type="ARBA" id="ARBA00023004"/>
    </source>
</evidence>
<evidence type="ECO:0000256" key="11">
    <source>
        <dbReference type="ARBA" id="ARBA00023014"/>
    </source>
</evidence>
<dbReference type="PROSITE" id="PS00595">
    <property type="entry name" value="AA_TRANSFER_CLASS_5"/>
    <property type="match status" value="1"/>
</dbReference>
<name>A0A3D9HVV5_9PROT</name>
<dbReference type="InterPro" id="IPR015421">
    <property type="entry name" value="PyrdxlP-dep_Trfase_major"/>
</dbReference>
<dbReference type="PANTHER" id="PTHR11601:SF34">
    <property type="entry name" value="CYSTEINE DESULFURASE"/>
    <property type="match status" value="1"/>
</dbReference>
<dbReference type="GO" id="GO:0046872">
    <property type="term" value="F:metal ion binding"/>
    <property type="evidence" value="ECO:0007669"/>
    <property type="project" value="UniProtKB-KW"/>
</dbReference>
<reference evidence="15 16" key="1">
    <citation type="submission" date="2018-07" db="EMBL/GenBank/DDBJ databases">
        <title>Genomic Encyclopedia of Type Strains, Phase III (KMG-III): the genomes of soil and plant-associated and newly described type strains.</title>
        <authorList>
            <person name="Whitman W."/>
        </authorList>
    </citation>
    <scope>NUCLEOTIDE SEQUENCE [LARGE SCALE GENOMIC DNA]</scope>
    <source>
        <strain evidence="15 16">CECT 8488</strain>
    </source>
</reference>
<dbReference type="InterPro" id="IPR015422">
    <property type="entry name" value="PyrdxlP-dep_Trfase_small"/>
</dbReference>
<evidence type="ECO:0000313" key="16">
    <source>
        <dbReference type="Proteomes" id="UP000256845"/>
    </source>
</evidence>
<dbReference type="EC" id="2.8.1.7" evidence="4"/>
<dbReference type="PIRSF" id="PIRSF005572">
    <property type="entry name" value="NifS"/>
    <property type="match status" value="1"/>
</dbReference>
<keyword evidence="9" id="KW-0663">Pyridoxal phosphate</keyword>
<dbReference type="Pfam" id="PF00266">
    <property type="entry name" value="Aminotran_5"/>
    <property type="match status" value="1"/>
</dbReference>
<dbReference type="SUPFAM" id="SSF53383">
    <property type="entry name" value="PLP-dependent transferases"/>
    <property type="match status" value="1"/>
</dbReference>
<dbReference type="GO" id="GO:0005829">
    <property type="term" value="C:cytosol"/>
    <property type="evidence" value="ECO:0007669"/>
    <property type="project" value="TreeGrafter"/>
</dbReference>
<evidence type="ECO:0000256" key="13">
    <source>
        <dbReference type="RuleBase" id="RU004504"/>
    </source>
</evidence>
<evidence type="ECO:0000256" key="6">
    <source>
        <dbReference type="ARBA" id="ARBA00022679"/>
    </source>
</evidence>
<dbReference type="InterPro" id="IPR000192">
    <property type="entry name" value="Aminotrans_V_dom"/>
</dbReference>
<feature type="domain" description="Aminotransferase class V" evidence="14">
    <location>
        <begin position="39"/>
        <end position="402"/>
    </location>
</feature>
<evidence type="ECO:0000256" key="9">
    <source>
        <dbReference type="ARBA" id="ARBA00022898"/>
    </source>
</evidence>
<keyword evidence="10" id="KW-0408">Iron</keyword>
<comment type="catalytic activity">
    <reaction evidence="12">
        <text>(sulfur carrier)-H + L-cysteine = (sulfur carrier)-SH + L-alanine</text>
        <dbReference type="Rhea" id="RHEA:43892"/>
        <dbReference type="Rhea" id="RHEA-COMP:14737"/>
        <dbReference type="Rhea" id="RHEA-COMP:14739"/>
        <dbReference type="ChEBI" id="CHEBI:29917"/>
        <dbReference type="ChEBI" id="CHEBI:35235"/>
        <dbReference type="ChEBI" id="CHEBI:57972"/>
        <dbReference type="ChEBI" id="CHEBI:64428"/>
        <dbReference type="EC" id="2.8.1.7"/>
    </reaction>
</comment>